<evidence type="ECO:0000256" key="5">
    <source>
        <dbReference type="ARBA" id="ARBA00022840"/>
    </source>
</evidence>
<accession>A0A5S9XUE9</accession>
<dbReference type="GO" id="GO:0005524">
    <property type="term" value="F:ATP binding"/>
    <property type="evidence" value="ECO:0007669"/>
    <property type="project" value="UniProtKB-KW"/>
</dbReference>
<dbReference type="SUPFAM" id="SSF52540">
    <property type="entry name" value="P-loop containing nucleoside triphosphate hydrolases"/>
    <property type="match status" value="1"/>
</dbReference>
<dbReference type="PANTHER" id="PTHR11017:SF518">
    <property type="entry name" value="DISEASE RESISTANCE PROTEIN (TIR-NBS-LRR CLASS)-RELATED"/>
    <property type="match status" value="1"/>
</dbReference>
<evidence type="ECO:0000313" key="9">
    <source>
        <dbReference type="Proteomes" id="UP000434276"/>
    </source>
</evidence>
<evidence type="ECO:0000313" key="8">
    <source>
        <dbReference type="EMBL" id="CAA0395828.1"/>
    </source>
</evidence>
<dbReference type="InterPro" id="IPR035897">
    <property type="entry name" value="Toll_tir_struct_dom_sf"/>
</dbReference>
<dbReference type="Gene3D" id="1.10.8.430">
    <property type="entry name" value="Helical domain of apoptotic protease-activating factors"/>
    <property type="match status" value="1"/>
</dbReference>
<reference evidence="8 9" key="1">
    <citation type="submission" date="2019-12" db="EMBL/GenBank/DDBJ databases">
        <authorList>
            <person name="Jiao W.-B."/>
            <person name="Schneeberger K."/>
        </authorList>
    </citation>
    <scope>NUCLEOTIDE SEQUENCE [LARGE SCALE GENOMIC DNA]</scope>
    <source>
        <strain evidence="9">cv. C24</strain>
    </source>
</reference>
<evidence type="ECO:0000256" key="4">
    <source>
        <dbReference type="ARBA" id="ARBA00022821"/>
    </source>
</evidence>
<dbReference type="Gene3D" id="3.40.50.300">
    <property type="entry name" value="P-loop containing nucleotide triphosphate hydrolases"/>
    <property type="match status" value="1"/>
</dbReference>
<dbReference type="SUPFAM" id="SSF52058">
    <property type="entry name" value="L domain-like"/>
    <property type="match status" value="2"/>
</dbReference>
<dbReference type="Pfam" id="PF23286">
    <property type="entry name" value="LRR_13"/>
    <property type="match status" value="1"/>
</dbReference>
<dbReference type="InterPro" id="IPR058192">
    <property type="entry name" value="WHD_ROQ1-like"/>
</dbReference>
<dbReference type="SMART" id="SM00255">
    <property type="entry name" value="TIR"/>
    <property type="match status" value="2"/>
</dbReference>
<sequence>MVDGKEVYISFNRWEDTIRHSFVSHLSAEFQRKGVSVFASEDSASDDRFAEESDAAIAKARVSVVIFSENFASSKGCLNEFLKVSKCRRSKGLVVVPVFYGLTNSIVKKHCLELKKMYPDDKVDEWRNALWDIADLRGGHVSSHKRSDSELVEKIVADVRQKLDRRGRIGVYSRLTKIEYLLCKQPGCIIRSLGIWGMAGIGKTTLARAAYDQLSRDFEASCFIEDFDREFQEKGFFGLLEKQLGVNPQVTRLSILLKTLRSKRILLVLDDVRKPLGATSFLCEFDWLGPGSLIIVTSQDKQVLVQCQVNEIYKVQGLNKHESLQLFSRCAFGKDVPDQNLLELSMKFVDYANGNPLALSICGKNLKGKTPLDMKSVVLELKRHLSDKIFVKLKSSYDALSVSEKEIFLDIVFTFRGANVDNVMQSLAGCGFFPRVGIEALVDKSFVTVSENRVQVHNLIYDVGLKIINDPSDEIGMCYRFVDASNSQSLIEHKEIRESEQGYEDVKAINLDTSNLPFKGHIAFQHMYNLRYLTIYSSINPTKDPDLFLPGDPQFLPPELRLLHWTCYPLHSFPQNFGVQYLVELNMPCSKLKKLWGGTKNLEVLKRITLSCSLQLLNVDELQYSPNIEKIDLKGCSELQSFPDTGQLQHLRIVDLSTCKKIKSFPKVPPSIRKLHLQGTGIRDLSSLNHSSESQRLTRKLENVSSSNQDHRKQVLKLKDSSHLGSLPDVVIFESLEVLDFSGCSELEDIQGFPENLKRLYLAKTAIKEVPSSLCHHISKLVKLDMENCERLRDLPMGMSNMKYLDVLKLSGCSNLEDIKELPRNLKELYLAGTAVKEFPSTLLETLSEVVLLDLENCKKLQGLPTGMSKLEFLVTLKLSGCSKLEIIVDLPLNLIELYLAGTAIRELPPSIGDLALLDTLDLKNCNRLRHLPMEMHNLNPLKVLDLSNCSELEVFTSSLPKVRELRPAPTVMLLRSKLPFCFFIFYEHRVTLSLYKARLQYIPEEIRWMPSLKTLDLSRNGFTEVPVSIKDFSKLLSLRLRYCEDLRSLPQLPRSLQLLNAHGCSSLQLITSDFKQLPRYYTFSNCFGLPSQMVSEVLAKAPAIVECMKPQQGLENALACSFCLPSPTSRDSKLYLQPGSSTIIILNPKTRSTLVGFAILVEVSFSKDFHDTAGLGFRCVCRWNDKKGHAHKRDNIFHCWAPGEVVPKINDDHMFVFFDLKMHPSILFEGDVFGIFADLVVFEIFPVNKQEMHVGDSCTITKCGVYVINDAAGSSSGNTMTPQCSSMDSLKLSDGKGKKRLRVNYAGLKQREKALFLYIACLLGGEKADLLAQFLASTDFVIESTLEDLAGRYLIDISSNGEVMMPPLQRNFSREIIHMLPASTKELVSMASGSPCNRNNDVFVSFHGKDFRKQFIRDFLKKLVYKGIRICIGDKILSRSLINKVIKESSIAVVVFSENYASSSFCLLQLMEIMKCREELGQVVMPIFYKVNPSDIQNQSGHFGKGFKKFCKKRRNDERQRWSRALNDAASITGECSLKWASDADMIEKVANDIWKKLISSKQLGKQIQRVDCDHDNPWETEFNKCIEPFFQLPYDGNHDESPVSLTTEKIDMKQMLKEIYQITKVKLKNNLVARQRSSFNPTSMHTLYDNGRPYQVYTKRKKYVSEEEKLKHVSWRREGKLSRFQ</sequence>
<organism evidence="8 9">
    <name type="scientific">Arabidopsis thaliana</name>
    <name type="common">Mouse-ear cress</name>
    <dbReference type="NCBI Taxonomy" id="3702"/>
    <lineage>
        <taxon>Eukaryota</taxon>
        <taxon>Viridiplantae</taxon>
        <taxon>Streptophyta</taxon>
        <taxon>Embryophyta</taxon>
        <taxon>Tracheophyta</taxon>
        <taxon>Spermatophyta</taxon>
        <taxon>Magnoliopsida</taxon>
        <taxon>eudicotyledons</taxon>
        <taxon>Gunneridae</taxon>
        <taxon>Pentapetalae</taxon>
        <taxon>rosids</taxon>
        <taxon>malvids</taxon>
        <taxon>Brassicales</taxon>
        <taxon>Brassicaceae</taxon>
        <taxon>Camelineae</taxon>
        <taxon>Arabidopsis</taxon>
    </lineage>
</organism>
<dbReference type="Pfam" id="PF23282">
    <property type="entry name" value="WHD_ROQ1"/>
    <property type="match status" value="2"/>
</dbReference>
<dbReference type="PANTHER" id="PTHR11017">
    <property type="entry name" value="LEUCINE-RICH REPEAT-CONTAINING PROTEIN"/>
    <property type="match status" value="1"/>
</dbReference>
<keyword evidence="3" id="KW-0547">Nucleotide-binding</keyword>
<evidence type="ECO:0000256" key="2">
    <source>
        <dbReference type="ARBA" id="ARBA00022737"/>
    </source>
</evidence>
<keyword evidence="2" id="KW-0677">Repeat</keyword>
<dbReference type="InterPro" id="IPR000157">
    <property type="entry name" value="TIR_dom"/>
</dbReference>
<dbReference type="InterPro" id="IPR058546">
    <property type="entry name" value="RPS4B/Roq1-like_LRR"/>
</dbReference>
<dbReference type="Gene3D" id="3.40.50.10140">
    <property type="entry name" value="Toll/interleukin-1 receptor homology (TIR) domain"/>
    <property type="match status" value="2"/>
</dbReference>
<dbReference type="Gene3D" id="3.80.10.10">
    <property type="entry name" value="Ribonuclease Inhibitor"/>
    <property type="match status" value="3"/>
</dbReference>
<dbReference type="SUPFAM" id="SSF46785">
    <property type="entry name" value="Winged helix' DNA-binding domain"/>
    <property type="match status" value="1"/>
</dbReference>
<proteinExistence type="predicted"/>
<dbReference type="Pfam" id="PF01582">
    <property type="entry name" value="TIR"/>
    <property type="match status" value="2"/>
</dbReference>
<dbReference type="InterPro" id="IPR044974">
    <property type="entry name" value="Disease_R_plants"/>
</dbReference>
<feature type="domain" description="TIR" evidence="7">
    <location>
        <begin position="3"/>
        <end position="163"/>
    </location>
</feature>
<dbReference type="ExpressionAtlas" id="A0A5S9XUE9">
    <property type="expression patterns" value="baseline and differential"/>
</dbReference>
<dbReference type="SUPFAM" id="SSF52200">
    <property type="entry name" value="Toll/Interleukin receptor TIR domain"/>
    <property type="match status" value="2"/>
</dbReference>
<dbReference type="FunFam" id="1.10.8.430:FF:000004">
    <property type="entry name" value="Disease resistance protein (TIR-NBS-LRR class)"/>
    <property type="match status" value="1"/>
</dbReference>
<dbReference type="GO" id="GO:0043531">
    <property type="term" value="F:ADP binding"/>
    <property type="evidence" value="ECO:0007669"/>
    <property type="project" value="InterPro"/>
</dbReference>
<keyword evidence="4" id="KW-0611">Plant defense</keyword>
<dbReference type="InterPro" id="IPR027417">
    <property type="entry name" value="P-loop_NTPase"/>
</dbReference>
<dbReference type="GO" id="GO:0006952">
    <property type="term" value="P:defense response"/>
    <property type="evidence" value="ECO:0007669"/>
    <property type="project" value="UniProtKB-KW"/>
</dbReference>
<protein>
    <recommendedName>
        <fullName evidence="7">TIR domain-containing protein</fullName>
    </recommendedName>
</protein>
<dbReference type="PROSITE" id="PS50104">
    <property type="entry name" value="TIR"/>
    <property type="match status" value="2"/>
</dbReference>
<evidence type="ECO:0000256" key="1">
    <source>
        <dbReference type="ARBA" id="ARBA00022614"/>
    </source>
</evidence>
<dbReference type="FunFam" id="3.80.10.10:FF:000921">
    <property type="entry name" value="Disease resistance protein (TIR-NBS-LRR class) family"/>
    <property type="match status" value="1"/>
</dbReference>
<dbReference type="PRINTS" id="PR00364">
    <property type="entry name" value="DISEASERSIST"/>
</dbReference>
<dbReference type="Proteomes" id="UP000434276">
    <property type="component" value="Unassembled WGS sequence"/>
</dbReference>
<dbReference type="InterPro" id="IPR036390">
    <property type="entry name" value="WH_DNA-bd_sf"/>
</dbReference>
<gene>
    <name evidence="8" type="ORF">C24_LOCUS18566</name>
</gene>
<dbReference type="FunFam" id="3.40.50.10140:FF:000007">
    <property type="entry name" value="Disease resistance protein (TIR-NBS-LRR class)"/>
    <property type="match status" value="1"/>
</dbReference>
<dbReference type="FunFam" id="3.40.50.10140:FF:000025">
    <property type="entry name" value="Disease resistance protein (TIR-NBS-LRR class)"/>
    <property type="match status" value="1"/>
</dbReference>
<evidence type="ECO:0000259" key="7">
    <source>
        <dbReference type="PROSITE" id="PS50104"/>
    </source>
</evidence>
<dbReference type="OrthoDB" id="1074617at2759"/>
<dbReference type="InterPro" id="IPR011713">
    <property type="entry name" value="Leu-rich_rpt_3"/>
</dbReference>
<dbReference type="Pfam" id="PF07725">
    <property type="entry name" value="LRR_3"/>
    <property type="match status" value="1"/>
</dbReference>
<feature type="domain" description="TIR" evidence="7">
    <location>
        <begin position="1399"/>
        <end position="1559"/>
    </location>
</feature>
<name>A0A5S9XUE9_ARATH</name>
<dbReference type="EMBL" id="CACSHJ010000095">
    <property type="protein sequence ID" value="CAA0395828.1"/>
    <property type="molecule type" value="Genomic_DNA"/>
</dbReference>
<dbReference type="GO" id="GO:0007165">
    <property type="term" value="P:signal transduction"/>
    <property type="evidence" value="ECO:0007669"/>
    <property type="project" value="InterPro"/>
</dbReference>
<dbReference type="InterPro" id="IPR032675">
    <property type="entry name" value="LRR_dom_sf"/>
</dbReference>
<dbReference type="InterPro" id="IPR002182">
    <property type="entry name" value="NB-ARC"/>
</dbReference>
<dbReference type="Pfam" id="PF00931">
    <property type="entry name" value="NB-ARC"/>
    <property type="match status" value="1"/>
</dbReference>
<dbReference type="InterPro" id="IPR042197">
    <property type="entry name" value="Apaf_helical"/>
</dbReference>
<evidence type="ECO:0000256" key="3">
    <source>
        <dbReference type="ARBA" id="ARBA00022741"/>
    </source>
</evidence>
<keyword evidence="5" id="KW-0067">ATP-binding</keyword>
<keyword evidence="6" id="KW-0520">NAD</keyword>
<evidence type="ECO:0000256" key="6">
    <source>
        <dbReference type="ARBA" id="ARBA00023027"/>
    </source>
</evidence>
<keyword evidence="1" id="KW-0433">Leucine-rich repeat</keyword>